<feature type="transmembrane region" description="Helical" evidence="9">
    <location>
        <begin position="284"/>
        <end position="306"/>
    </location>
</feature>
<dbReference type="OrthoDB" id="6145535at2759"/>
<dbReference type="GO" id="GO:0004930">
    <property type="term" value="F:G protein-coupled receptor activity"/>
    <property type="evidence" value="ECO:0007669"/>
    <property type="project" value="UniProtKB-KW"/>
</dbReference>
<evidence type="ECO:0000256" key="4">
    <source>
        <dbReference type="ARBA" id="ARBA00022989"/>
    </source>
</evidence>
<keyword evidence="12" id="KW-1185">Reference proteome</keyword>
<dbReference type="GO" id="GO:0005886">
    <property type="term" value="C:plasma membrane"/>
    <property type="evidence" value="ECO:0007669"/>
    <property type="project" value="UniProtKB-SubCell"/>
</dbReference>
<feature type="transmembrane region" description="Helical" evidence="9">
    <location>
        <begin position="185"/>
        <end position="209"/>
    </location>
</feature>
<evidence type="ECO:0000256" key="5">
    <source>
        <dbReference type="ARBA" id="ARBA00023040"/>
    </source>
</evidence>
<dbReference type="GeneID" id="119734577"/>
<dbReference type="PANTHER" id="PTHR24228">
    <property type="entry name" value="B2 BRADYKININ RECEPTOR/ANGIOTENSIN II RECEPTOR"/>
    <property type="match status" value="1"/>
</dbReference>
<dbReference type="InterPro" id="IPR000276">
    <property type="entry name" value="GPCR_Rhodpsn"/>
</dbReference>
<comment type="subcellular location">
    <subcellularLocation>
        <location evidence="1">Cell membrane</location>
        <topology evidence="1">Multi-pass membrane protein</topology>
    </subcellularLocation>
</comment>
<organism evidence="11 12">
    <name type="scientific">Patiria miniata</name>
    <name type="common">Bat star</name>
    <name type="synonym">Asterina miniata</name>
    <dbReference type="NCBI Taxonomy" id="46514"/>
    <lineage>
        <taxon>Eukaryota</taxon>
        <taxon>Metazoa</taxon>
        <taxon>Echinodermata</taxon>
        <taxon>Eleutherozoa</taxon>
        <taxon>Asterozoa</taxon>
        <taxon>Asteroidea</taxon>
        <taxon>Valvatacea</taxon>
        <taxon>Valvatida</taxon>
        <taxon>Asterinidae</taxon>
        <taxon>Patiria</taxon>
    </lineage>
</organism>
<keyword evidence="7" id="KW-0675">Receptor</keyword>
<dbReference type="RefSeq" id="XP_038064042.1">
    <property type="nucleotide sequence ID" value="XM_038208114.1"/>
</dbReference>
<dbReference type="PROSITE" id="PS50262">
    <property type="entry name" value="G_PROTEIN_RECEP_F1_2"/>
    <property type="match status" value="1"/>
</dbReference>
<evidence type="ECO:0000256" key="1">
    <source>
        <dbReference type="ARBA" id="ARBA00004651"/>
    </source>
</evidence>
<sequence length="329" mass="37670">MGDFNDTTPSLPLDDHIETEIPALVAMTVYLLFLAITGLAGNLLVIISVAISPRLRTTSFAFVFNLSVADLMVNVLVIPLIIKSFFDYGWPHNPLGCRLVFYILAFAVGNSLITLTAIAASRYCFVSRPRRTYNIFCGWKAVILILIYNYLSGVTFILITELANICTIRYLPDIRFCYLDNDLATFWYINGILFYGALTCFLLIPLLYCQTFRTVRQSKHRVWAARVAQQPTVALYGGRPPVVHPAEIRLTKMMLLIFILLLICWTPISVLHFFKHRFSIPKSIHRLCIMLVLTNSSINPYVYAWFNKNFLHAYKRILHLDQCTRSHSQ</sequence>
<evidence type="ECO:0000256" key="8">
    <source>
        <dbReference type="ARBA" id="ARBA00023224"/>
    </source>
</evidence>
<dbReference type="OMA" id="NICTIRY"/>
<feature type="transmembrane region" description="Helical" evidence="9">
    <location>
        <begin position="21"/>
        <end position="47"/>
    </location>
</feature>
<evidence type="ECO:0000313" key="12">
    <source>
        <dbReference type="Proteomes" id="UP000887568"/>
    </source>
</evidence>
<evidence type="ECO:0000256" key="2">
    <source>
        <dbReference type="ARBA" id="ARBA00022475"/>
    </source>
</evidence>
<feature type="transmembrane region" description="Helical" evidence="9">
    <location>
        <begin position="101"/>
        <end position="120"/>
    </location>
</feature>
<dbReference type="AlphaFoldDB" id="A0A914AJY3"/>
<keyword evidence="5" id="KW-0297">G-protein coupled receptor</keyword>
<dbReference type="InterPro" id="IPR017452">
    <property type="entry name" value="GPCR_Rhodpsn_7TM"/>
</dbReference>
<name>A0A914AJY3_PATMI</name>
<dbReference type="Gene3D" id="1.20.1070.10">
    <property type="entry name" value="Rhodopsin 7-helix transmembrane proteins"/>
    <property type="match status" value="1"/>
</dbReference>
<evidence type="ECO:0000256" key="3">
    <source>
        <dbReference type="ARBA" id="ARBA00022692"/>
    </source>
</evidence>
<feature type="transmembrane region" description="Helical" evidence="9">
    <location>
        <begin position="141"/>
        <end position="165"/>
    </location>
</feature>
<evidence type="ECO:0000259" key="10">
    <source>
        <dbReference type="PROSITE" id="PS50262"/>
    </source>
</evidence>
<feature type="transmembrane region" description="Helical" evidence="9">
    <location>
        <begin position="253"/>
        <end position="272"/>
    </location>
</feature>
<dbReference type="Proteomes" id="UP000887568">
    <property type="component" value="Unplaced"/>
</dbReference>
<keyword evidence="8" id="KW-0807">Transducer</keyword>
<protein>
    <recommendedName>
        <fullName evidence="10">G-protein coupled receptors family 1 profile domain-containing protein</fullName>
    </recommendedName>
</protein>
<dbReference type="PRINTS" id="PR00237">
    <property type="entry name" value="GPCRRHODOPSN"/>
</dbReference>
<evidence type="ECO:0000313" key="11">
    <source>
        <dbReference type="EnsemblMetazoa" id="XP_038064042.1"/>
    </source>
</evidence>
<keyword evidence="4 9" id="KW-1133">Transmembrane helix</keyword>
<dbReference type="CDD" id="cd00637">
    <property type="entry name" value="7tm_classA_rhodopsin-like"/>
    <property type="match status" value="1"/>
</dbReference>
<evidence type="ECO:0000256" key="6">
    <source>
        <dbReference type="ARBA" id="ARBA00023136"/>
    </source>
</evidence>
<dbReference type="SUPFAM" id="SSF81321">
    <property type="entry name" value="Family A G protein-coupled receptor-like"/>
    <property type="match status" value="1"/>
</dbReference>
<evidence type="ECO:0000256" key="7">
    <source>
        <dbReference type="ARBA" id="ARBA00023170"/>
    </source>
</evidence>
<feature type="transmembrane region" description="Helical" evidence="9">
    <location>
        <begin position="59"/>
        <end position="81"/>
    </location>
</feature>
<proteinExistence type="predicted"/>
<keyword evidence="2" id="KW-1003">Cell membrane</keyword>
<keyword evidence="3 9" id="KW-0812">Transmembrane</keyword>
<reference evidence="11" key="1">
    <citation type="submission" date="2022-11" db="UniProtKB">
        <authorList>
            <consortium name="EnsemblMetazoa"/>
        </authorList>
    </citation>
    <scope>IDENTIFICATION</scope>
</reference>
<accession>A0A914AJY3</accession>
<dbReference type="EnsemblMetazoa" id="XM_038208114.1">
    <property type="protein sequence ID" value="XP_038064042.1"/>
    <property type="gene ID" value="LOC119734577"/>
</dbReference>
<evidence type="ECO:0000256" key="9">
    <source>
        <dbReference type="SAM" id="Phobius"/>
    </source>
</evidence>
<dbReference type="SMART" id="SM01381">
    <property type="entry name" value="7TM_GPCR_Srsx"/>
    <property type="match status" value="1"/>
</dbReference>
<dbReference type="Pfam" id="PF00001">
    <property type="entry name" value="7tm_1"/>
    <property type="match status" value="1"/>
</dbReference>
<keyword evidence="6 9" id="KW-0472">Membrane</keyword>
<feature type="domain" description="G-protein coupled receptors family 1 profile" evidence="10">
    <location>
        <begin position="41"/>
        <end position="303"/>
    </location>
</feature>
<dbReference type="PANTHER" id="PTHR24228:SF74">
    <property type="entry name" value="G-PROTEIN COUPLED RECEPTORS FAMILY 1 PROFILE DOMAIN-CONTAINING PROTEIN"/>
    <property type="match status" value="1"/>
</dbReference>